<reference evidence="12" key="2">
    <citation type="submission" date="2020-11" db="EMBL/GenBank/DDBJ databases">
        <authorList>
            <person name="McCartney M.A."/>
            <person name="Auch B."/>
            <person name="Kono T."/>
            <person name="Mallez S."/>
            <person name="Becker A."/>
            <person name="Gohl D.M."/>
            <person name="Silverstein K.A.T."/>
            <person name="Koren S."/>
            <person name="Bechman K.B."/>
            <person name="Herman A."/>
            <person name="Abrahante J.E."/>
            <person name="Garbe J."/>
        </authorList>
    </citation>
    <scope>NUCLEOTIDE SEQUENCE</scope>
    <source>
        <strain evidence="12">Duluth1</strain>
        <tissue evidence="12">Whole animal</tissue>
    </source>
</reference>
<dbReference type="GO" id="GO:0035269">
    <property type="term" value="P:protein O-linked glycosylation via mannose"/>
    <property type="evidence" value="ECO:0007669"/>
    <property type="project" value="TreeGrafter"/>
</dbReference>
<dbReference type="Pfam" id="PF04577">
    <property type="entry name" value="Glyco_transf_61"/>
    <property type="match status" value="1"/>
</dbReference>
<name>A0A9D4DYU3_DREPO</name>
<dbReference type="OrthoDB" id="529273at2759"/>
<evidence type="ECO:0000256" key="2">
    <source>
        <dbReference type="ARBA" id="ARBA00022676"/>
    </source>
</evidence>
<keyword evidence="10" id="KW-0732">Signal</keyword>
<feature type="coiled-coil region" evidence="8">
    <location>
        <begin position="16"/>
        <end position="43"/>
    </location>
</feature>
<dbReference type="AlphaFoldDB" id="A0A9D4DYU3"/>
<keyword evidence="13" id="KW-1185">Reference proteome</keyword>
<dbReference type="PANTHER" id="PTHR20961">
    <property type="entry name" value="GLYCOSYLTRANSFERASE"/>
    <property type="match status" value="1"/>
</dbReference>
<proteinExistence type="predicted"/>
<evidence type="ECO:0000256" key="7">
    <source>
        <dbReference type="ARBA" id="ARBA00023180"/>
    </source>
</evidence>
<evidence type="ECO:0000313" key="12">
    <source>
        <dbReference type="EMBL" id="KAH3768722.1"/>
    </source>
</evidence>
<dbReference type="GO" id="GO:0016020">
    <property type="term" value="C:membrane"/>
    <property type="evidence" value="ECO:0007669"/>
    <property type="project" value="UniProtKB-SubCell"/>
</dbReference>
<dbReference type="InterPro" id="IPR049625">
    <property type="entry name" value="Glyco_transf_61_cat"/>
</dbReference>
<evidence type="ECO:0000256" key="5">
    <source>
        <dbReference type="ARBA" id="ARBA00022989"/>
    </source>
</evidence>
<keyword evidence="7" id="KW-0325">Glycoprotein</keyword>
<feature type="domain" description="Glycosyltransferase 61 catalytic" evidence="11">
    <location>
        <begin position="373"/>
        <end position="470"/>
    </location>
</feature>
<keyword evidence="5" id="KW-1133">Transmembrane helix</keyword>
<evidence type="ECO:0000256" key="8">
    <source>
        <dbReference type="SAM" id="Coils"/>
    </source>
</evidence>
<protein>
    <recommendedName>
        <fullName evidence="11">Glycosyltransferase 61 catalytic domain-containing protein</fullName>
    </recommendedName>
</protein>
<evidence type="ECO:0000256" key="9">
    <source>
        <dbReference type="SAM" id="MobiDB-lite"/>
    </source>
</evidence>
<keyword evidence="2" id="KW-0328">Glycosyltransferase</keyword>
<keyword evidence="6" id="KW-0472">Membrane</keyword>
<keyword evidence="3" id="KW-0808">Transferase</keyword>
<keyword evidence="4" id="KW-0812">Transmembrane</keyword>
<dbReference type="Proteomes" id="UP000828390">
    <property type="component" value="Unassembled WGS sequence"/>
</dbReference>
<evidence type="ECO:0000256" key="3">
    <source>
        <dbReference type="ARBA" id="ARBA00022679"/>
    </source>
</evidence>
<evidence type="ECO:0000256" key="10">
    <source>
        <dbReference type="SAM" id="SignalP"/>
    </source>
</evidence>
<evidence type="ECO:0000259" key="11">
    <source>
        <dbReference type="Pfam" id="PF04577"/>
    </source>
</evidence>
<dbReference type="GO" id="GO:0097363">
    <property type="term" value="F:protein O-acetylglucosaminyltransferase activity"/>
    <property type="evidence" value="ECO:0007669"/>
    <property type="project" value="TreeGrafter"/>
</dbReference>
<organism evidence="12 13">
    <name type="scientific">Dreissena polymorpha</name>
    <name type="common">Zebra mussel</name>
    <name type="synonym">Mytilus polymorpha</name>
    <dbReference type="NCBI Taxonomy" id="45954"/>
    <lineage>
        <taxon>Eukaryota</taxon>
        <taxon>Metazoa</taxon>
        <taxon>Spiralia</taxon>
        <taxon>Lophotrochozoa</taxon>
        <taxon>Mollusca</taxon>
        <taxon>Bivalvia</taxon>
        <taxon>Autobranchia</taxon>
        <taxon>Heteroconchia</taxon>
        <taxon>Euheterodonta</taxon>
        <taxon>Imparidentia</taxon>
        <taxon>Neoheterodontei</taxon>
        <taxon>Myida</taxon>
        <taxon>Dreissenoidea</taxon>
        <taxon>Dreissenidae</taxon>
        <taxon>Dreissena</taxon>
    </lineage>
</organism>
<feature type="chain" id="PRO_5039249744" description="Glycosyltransferase 61 catalytic domain-containing protein" evidence="10">
    <location>
        <begin position="19"/>
        <end position="699"/>
    </location>
</feature>
<evidence type="ECO:0000256" key="6">
    <source>
        <dbReference type="ARBA" id="ARBA00023136"/>
    </source>
</evidence>
<gene>
    <name evidence="12" type="ORF">DPMN_169939</name>
</gene>
<sequence>MTSLHMLGHMVSMAIVAALVKQIVQLNSQVNELKEEISKLHGQSNCDQCVKVAEGDERQDISPKDNEQKHILNNVLLSDGEHITIESSENPKDAAGKNEVMNNVFYENEKRHDEKNPSEKHGQENESFKHIDNKNKYKSVDSDTLKDEFQDFRESSQLADSLASKAQFSSSVMCYEGQNELCKFESICYSSRVQQFVIFVDESSIFDNALTKDGSVSVSLVSVPGHNAKSITIATLPSKVSGNIDIKWVNEMTLLFQRFLPDNFMHMFHDDLLPLHDTLQFVQSHHSWESNQPYNVKLFIFEEEDNQLSEIDKYYSIFSKHEIMFKSDFKDFPTDFTCFKSMFVGLSKTTLWYDYGFTQPQGPLANIKVKGSHIRRTAAFIKQNMPSNSRTVVASNYVVLFTRKENRKILNEIDLTLAIMKSTGIQVVSLDGAVHSLAEIISYVKNSMGVIGMHGSLLVLSMFLKPGSLVLELFPYAIKAEHYTPYKTLCEIDGMSLKYKSWTNQKQENSVGHPDWSDEIGGLSHLEEAAREAIQNQKEVPLHLCCSDPSWLYHIYQDTVTDINQVLAVLMEILSNSKLETEQNFIKPAVYPSKIINVSCVYTCRKGADLCNVSLTWETPWILEYVLYSDLQYDIILQDGQTGTNGNIKMWTVDINNFDVELPARSYLHLPQKFHVWIRGKFNDNINGPYSDSFLCNLG</sequence>
<keyword evidence="8" id="KW-0175">Coiled coil</keyword>
<comment type="subcellular location">
    <subcellularLocation>
        <location evidence="1">Membrane</location>
        <topology evidence="1">Single-pass membrane protein</topology>
    </subcellularLocation>
</comment>
<evidence type="ECO:0000313" key="13">
    <source>
        <dbReference type="Proteomes" id="UP000828390"/>
    </source>
</evidence>
<accession>A0A9D4DYU3</accession>
<comment type="caution">
    <text evidence="12">The sequence shown here is derived from an EMBL/GenBank/DDBJ whole genome shotgun (WGS) entry which is preliminary data.</text>
</comment>
<dbReference type="GO" id="GO:0005783">
    <property type="term" value="C:endoplasmic reticulum"/>
    <property type="evidence" value="ECO:0007669"/>
    <property type="project" value="TreeGrafter"/>
</dbReference>
<dbReference type="PANTHER" id="PTHR20961:SF38">
    <property type="entry name" value="PROTEIN O-LINKED-MANNOSE BETA-1,4-N-ACETYLGLUCOSAMINYLTRANSFERASE 2"/>
    <property type="match status" value="1"/>
</dbReference>
<evidence type="ECO:0000256" key="1">
    <source>
        <dbReference type="ARBA" id="ARBA00004167"/>
    </source>
</evidence>
<dbReference type="InterPro" id="IPR007657">
    <property type="entry name" value="Glycosyltransferase_61"/>
</dbReference>
<reference evidence="12" key="1">
    <citation type="journal article" date="2019" name="bioRxiv">
        <title>The Genome of the Zebra Mussel, Dreissena polymorpha: A Resource for Invasive Species Research.</title>
        <authorList>
            <person name="McCartney M.A."/>
            <person name="Auch B."/>
            <person name="Kono T."/>
            <person name="Mallez S."/>
            <person name="Zhang Y."/>
            <person name="Obille A."/>
            <person name="Becker A."/>
            <person name="Abrahante J.E."/>
            <person name="Garbe J."/>
            <person name="Badalamenti J.P."/>
            <person name="Herman A."/>
            <person name="Mangelson H."/>
            <person name="Liachko I."/>
            <person name="Sullivan S."/>
            <person name="Sone E.D."/>
            <person name="Koren S."/>
            <person name="Silverstein K.A.T."/>
            <person name="Beckman K.B."/>
            <person name="Gohl D.M."/>
        </authorList>
    </citation>
    <scope>NUCLEOTIDE SEQUENCE</scope>
    <source>
        <strain evidence="12">Duluth1</strain>
        <tissue evidence="12">Whole animal</tissue>
    </source>
</reference>
<evidence type="ECO:0000256" key="4">
    <source>
        <dbReference type="ARBA" id="ARBA00022692"/>
    </source>
</evidence>
<dbReference type="EMBL" id="JAIWYP010000009">
    <property type="protein sequence ID" value="KAH3768722.1"/>
    <property type="molecule type" value="Genomic_DNA"/>
</dbReference>
<feature type="signal peptide" evidence="10">
    <location>
        <begin position="1"/>
        <end position="18"/>
    </location>
</feature>
<feature type="region of interest" description="Disordered" evidence="9">
    <location>
        <begin position="108"/>
        <end position="134"/>
    </location>
</feature>